<reference evidence="8 9" key="1">
    <citation type="submission" date="2019-03" db="EMBL/GenBank/DDBJ databases">
        <title>An improved genome assembly of the fluke Schistosoma japonicum.</title>
        <authorList>
            <person name="Hu W."/>
            <person name="Luo F."/>
            <person name="Yin M."/>
            <person name="Mo X."/>
            <person name="Sun C."/>
            <person name="Wu Q."/>
            <person name="Zhu B."/>
            <person name="Xiang M."/>
            <person name="Wang J."/>
            <person name="Wang Y."/>
            <person name="Zhang T."/>
            <person name="Xu B."/>
            <person name="Zheng H."/>
            <person name="Feng Z."/>
        </authorList>
    </citation>
    <scope>NUCLEOTIDE SEQUENCE [LARGE SCALE GENOMIC DNA]</scope>
    <source>
        <strain evidence="8">HuSjv2</strain>
        <tissue evidence="8">Worms</tissue>
    </source>
</reference>
<feature type="transmembrane region" description="Helical" evidence="4">
    <location>
        <begin position="1437"/>
        <end position="1461"/>
    </location>
</feature>
<feature type="region of interest" description="Disordered" evidence="3">
    <location>
        <begin position="1866"/>
        <end position="1892"/>
    </location>
</feature>
<feature type="domain" description="Tyrosine-protein phosphatase" evidence="6">
    <location>
        <begin position="1526"/>
        <end position="1979"/>
    </location>
</feature>
<keyword evidence="4" id="KW-1133">Transmembrane helix</keyword>
<keyword evidence="4" id="KW-0472">Membrane</keyword>
<accession>A0A4Z2D227</accession>
<feature type="chain" id="PRO_5021188703" evidence="5">
    <location>
        <begin position="22"/>
        <end position="2004"/>
    </location>
</feature>
<comment type="catalytic activity">
    <reaction evidence="2">
        <text>O-phospho-L-tyrosyl-[protein] + H2O = L-tyrosyl-[protein] + phosphate</text>
        <dbReference type="Rhea" id="RHEA:10684"/>
        <dbReference type="Rhea" id="RHEA-COMP:10136"/>
        <dbReference type="Rhea" id="RHEA-COMP:20101"/>
        <dbReference type="ChEBI" id="CHEBI:15377"/>
        <dbReference type="ChEBI" id="CHEBI:43474"/>
        <dbReference type="ChEBI" id="CHEBI:46858"/>
        <dbReference type="ChEBI" id="CHEBI:61978"/>
        <dbReference type="EC" id="3.1.3.48"/>
    </reaction>
</comment>
<dbReference type="SUPFAM" id="SSF49265">
    <property type="entry name" value="Fibronectin type III"/>
    <property type="match status" value="2"/>
</dbReference>
<dbReference type="InterPro" id="IPR050348">
    <property type="entry name" value="Protein-Tyr_Phosphatase"/>
</dbReference>
<dbReference type="InterPro" id="IPR036116">
    <property type="entry name" value="FN3_sf"/>
</dbReference>
<dbReference type="PROSITE" id="PS50055">
    <property type="entry name" value="TYR_PHOSPHATASE_PTP"/>
    <property type="match status" value="1"/>
</dbReference>
<comment type="caution">
    <text evidence="8">The sequence shown here is derived from an EMBL/GenBank/DDBJ whole genome shotgun (WGS) entry which is preliminary data.</text>
</comment>
<dbReference type="InterPro" id="IPR013783">
    <property type="entry name" value="Ig-like_fold"/>
</dbReference>
<dbReference type="SMART" id="SM00404">
    <property type="entry name" value="PTPc_motif"/>
    <property type="match status" value="1"/>
</dbReference>
<feature type="signal peptide" evidence="5">
    <location>
        <begin position="1"/>
        <end position="21"/>
    </location>
</feature>
<dbReference type="SMART" id="SM00194">
    <property type="entry name" value="PTPc"/>
    <property type="match status" value="1"/>
</dbReference>
<dbReference type="InterPro" id="IPR000242">
    <property type="entry name" value="PTP_cat"/>
</dbReference>
<dbReference type="SUPFAM" id="SSF52799">
    <property type="entry name" value="(Phosphotyrosine protein) phosphatases II"/>
    <property type="match status" value="1"/>
</dbReference>
<dbReference type="STRING" id="6182.A0A4Z2D227"/>
<dbReference type="EMBL" id="SKCS01000354">
    <property type="protein sequence ID" value="TNN10544.1"/>
    <property type="molecule type" value="Genomic_DNA"/>
</dbReference>
<dbReference type="PRINTS" id="PR00700">
    <property type="entry name" value="PRTYPHPHTASE"/>
</dbReference>
<dbReference type="InterPro" id="IPR000387">
    <property type="entry name" value="Tyr_Pase_dom"/>
</dbReference>
<dbReference type="Gene3D" id="3.90.190.10">
    <property type="entry name" value="Protein tyrosine phosphatase superfamily"/>
    <property type="match status" value="1"/>
</dbReference>
<keyword evidence="4" id="KW-0812">Transmembrane</keyword>
<evidence type="ECO:0000259" key="7">
    <source>
        <dbReference type="PROSITE" id="PS50056"/>
    </source>
</evidence>
<evidence type="ECO:0000256" key="4">
    <source>
        <dbReference type="SAM" id="Phobius"/>
    </source>
</evidence>
<evidence type="ECO:0000256" key="5">
    <source>
        <dbReference type="SAM" id="SignalP"/>
    </source>
</evidence>
<name>A0A4Z2D227_SCHJA</name>
<evidence type="ECO:0000256" key="1">
    <source>
        <dbReference type="ARBA" id="ARBA00022912"/>
    </source>
</evidence>
<dbReference type="Proteomes" id="UP000311919">
    <property type="component" value="Unassembled WGS sequence"/>
</dbReference>
<keyword evidence="9" id="KW-1185">Reference proteome</keyword>
<sequence>MHIILIYCIILFIIIIQYIETNNSNVKCLNHWIQSNERVAFSLQPCFTCKYSSFQNSMLIKWDCEQLYNLKIKGTIDTVPFEELSNNELRIFRTRENISYSNATLKAYYITSQGQASIQLTLKLIAHYSMNIEPKLQINFAPNLNKDGKSFNNYQLYWHSLKETEFTVFIYNLTHTLQYHTHSTSICLDNLTQGTKYKFCIVETIYTCKSSSWNCIMKTIPIIKQSLNNLNIHQSTIHNLQIQNYGSDWLQLSWLPISQTRNWQIDEIPFAYIIIAIGKFESMHCSDRIYSIHAPWAYNINSSIMSYIQQTYNNLILKCSLNTIYKEINLFGYLWPEWNTFIEQQNIFDEWSSINEFLVELNQLIPLQQYNITIKPLFHRYHGIMQSITTEILNSSMDCNLTMEEMNQGESIISWSLPLSIKRNLLDIKNALYILHISHIGRPEKNIEKTCFMHSCQMENLSEIVNNFLPQLDNEPQRLNCNTIKLPIHNKQTKFTLKCQLSLCKVYEISIELLHQNHFVKEFQCKRRFIRNGLPPKSPSNVYAKALAQNAILFQIDQPKSSALDYCTTTGYIISISDNNNNNNQQEYLGSMSSKKNFTLITVNDLQSNMNHRFRGYQFMNNTFRYQFFLQNPFPTANQIIVRIQSMPIGDRNWIELKIPLVDSNCYLDCLWPNRPPYYQLSQQLNDYYSGQYSSYIISQSFKNNLQIVQCPIRTEINNKHTRLCHINPYFQLTEYAFCTDENLSVKTCFIPTCDETASIPCITLARSINVNSSTIQIEWLETQSLQLSNQFDLHDDLIRTNSYLFILYQLNESNKIKDRQCAQYTFVVISKDTHENWKNYFHDIIIQSLIHSCLGQTKQLFTDVKQSNVIIFEKLLPSTLYEISIIPFNKYGQPGASWSQEVITTIALPCKPESMEIYKIESHALSIKWYLSRNIYCGYPSRIHIYYKHIINSNQPMKEEEEQQQQWNNIDSEYTVEHIRLSSLRPCQTYCVKMKFINAAGSGSLSKMICNRTKRAAFTNIPTLTSELIEINKSTDKQYQSDSSSLMLRLRIHLNYTNYCPVLYEFLTNIYNDDVQNAVITVSPSPEVILRKNIQRGILYQLSGRVRTDESIHSPMTINDEMDVFKFSQWSPVTLLYVNMSNFKFINFTVNVQRPIEISQSINNQLYHYQCFINFNNYTHFLLRNQHYINNSLLNKFSYCIELNWKISGTLNGLLGFIIQFFIPFKYNSLKQYQWINETFKNNPNELYLNKLTTIDTLNNELQQCVQLIWLPCTGCLHNYSLRNAHPRVIEKLRKLIDICKLPQQSYQTFSRNYKTSQLSSINDLQIELNALQLNEFNQITLNQSTYKFDYYVINPTFIIFSQLSQATMIVKRGFRSVHQNRSSLSSSSSSSRIIDTQHNGYVIVYSVTADDVIYAIKHKWRLNDDLSSSNISGTMLIVSIICCLILVLLFIFIMFIIVFNKHRLSQTTFSGLHTIEYCEGDEEVGYELREKYKSPVIPLKIPRQPDSINIHDFIKWSEKNINSLQEEFKSLNIHSYKQEQAKHLTCTIGQRPENRLRNKYRNLLPFDQNYVQLSNSLVLPESEQFVSFDQSKENGDAVKNVTSYGESINEPANVINMPSALPDIGSEQWIPSNYMNASWIPSQLPGISSAIVRSGQLPHKYIAAQAPVDHTRSLFWQMIWDHHVQLIVTLTKPIENGKEKCSVYWPTDDSTKIQSEEHRRTSTGRVIHFGRFKIQLLCEVNYSAYVRRNLKVYDCKSVNNEEYRNITQLHMLKWPDFSTPSTEDFLCLLYAYWTERRLSLNDSPVLVHCSAGIGRTGTFICLDQLCQQVRYDLQPNLQIFLQKFNHKINEPIYVNLNKVNNDEVEDKDGFNEDDEEEEEEASSSPSLSMEMNYKNDKENELYEDGDPSIHDHLLNGKLPEPIDNNKRTKKQFLFSRRNNKAKCINIFKSVLWLRSKRSHMVQTIDQYIFIYEFLASFIKQLKEEGELYLIMLTSLPSLFTIY</sequence>
<keyword evidence="1" id="KW-0904">Protein phosphatase</keyword>
<evidence type="ECO:0000259" key="6">
    <source>
        <dbReference type="PROSITE" id="PS50055"/>
    </source>
</evidence>
<proteinExistence type="predicted"/>
<feature type="domain" description="Tyrosine specific protein phosphatases" evidence="7">
    <location>
        <begin position="1785"/>
        <end position="1835"/>
    </location>
</feature>
<gene>
    <name evidence="8" type="ORF">EWB00_005280</name>
</gene>
<dbReference type="InterPro" id="IPR029021">
    <property type="entry name" value="Prot-tyrosine_phosphatase-like"/>
</dbReference>
<evidence type="ECO:0000313" key="9">
    <source>
        <dbReference type="Proteomes" id="UP000311919"/>
    </source>
</evidence>
<dbReference type="GO" id="GO:0004725">
    <property type="term" value="F:protein tyrosine phosphatase activity"/>
    <property type="evidence" value="ECO:0007669"/>
    <property type="project" value="UniProtKB-EC"/>
</dbReference>
<dbReference type="Gene3D" id="2.60.40.10">
    <property type="entry name" value="Immunoglobulins"/>
    <property type="match status" value="1"/>
</dbReference>
<evidence type="ECO:0000256" key="2">
    <source>
        <dbReference type="ARBA" id="ARBA00051722"/>
    </source>
</evidence>
<feature type="compositionally biased region" description="Acidic residues" evidence="3">
    <location>
        <begin position="1866"/>
        <end position="1883"/>
    </location>
</feature>
<dbReference type="PANTHER" id="PTHR19134">
    <property type="entry name" value="RECEPTOR-TYPE TYROSINE-PROTEIN PHOSPHATASE"/>
    <property type="match status" value="1"/>
</dbReference>
<dbReference type="InterPro" id="IPR003595">
    <property type="entry name" value="Tyr_Pase_cat"/>
</dbReference>
<dbReference type="Pfam" id="PF00102">
    <property type="entry name" value="Y_phosphatase"/>
    <property type="match status" value="2"/>
</dbReference>
<protein>
    <submittedName>
        <fullName evidence="8">Receptor-type tyrosine-protein phosphatase eta isoform 5</fullName>
    </submittedName>
</protein>
<keyword evidence="1" id="KW-0378">Hydrolase</keyword>
<dbReference type="InterPro" id="IPR016130">
    <property type="entry name" value="Tyr_Pase_AS"/>
</dbReference>
<dbReference type="PANTHER" id="PTHR19134:SF449">
    <property type="entry name" value="TYROSINE-PROTEIN PHOSPHATASE 1"/>
    <property type="match status" value="1"/>
</dbReference>
<evidence type="ECO:0000313" key="8">
    <source>
        <dbReference type="EMBL" id="TNN10544.1"/>
    </source>
</evidence>
<dbReference type="PROSITE" id="PS00383">
    <property type="entry name" value="TYR_PHOSPHATASE_1"/>
    <property type="match status" value="1"/>
</dbReference>
<keyword evidence="8" id="KW-0675">Receptor</keyword>
<dbReference type="CDD" id="cd00047">
    <property type="entry name" value="PTPc"/>
    <property type="match status" value="1"/>
</dbReference>
<dbReference type="OrthoDB" id="9979034at2759"/>
<keyword evidence="5" id="KW-0732">Signal</keyword>
<organism evidence="8 9">
    <name type="scientific">Schistosoma japonicum</name>
    <name type="common">Blood fluke</name>
    <dbReference type="NCBI Taxonomy" id="6182"/>
    <lineage>
        <taxon>Eukaryota</taxon>
        <taxon>Metazoa</taxon>
        <taxon>Spiralia</taxon>
        <taxon>Lophotrochozoa</taxon>
        <taxon>Platyhelminthes</taxon>
        <taxon>Trematoda</taxon>
        <taxon>Digenea</taxon>
        <taxon>Strigeidida</taxon>
        <taxon>Schistosomatoidea</taxon>
        <taxon>Schistosomatidae</taxon>
        <taxon>Schistosoma</taxon>
    </lineage>
</organism>
<evidence type="ECO:0000256" key="3">
    <source>
        <dbReference type="SAM" id="MobiDB-lite"/>
    </source>
</evidence>
<dbReference type="PROSITE" id="PS50056">
    <property type="entry name" value="TYR_PHOSPHATASE_2"/>
    <property type="match status" value="1"/>
</dbReference>